<keyword evidence="2" id="KW-0813">Transport</keyword>
<dbReference type="RefSeq" id="WP_243363113.1">
    <property type="nucleotide sequence ID" value="NZ_JALGBH010000002.1"/>
</dbReference>
<accession>A0ABS9ZZQ3</accession>
<dbReference type="SUPFAM" id="SSF56935">
    <property type="entry name" value="Porins"/>
    <property type="match status" value="1"/>
</dbReference>
<dbReference type="Gene3D" id="2.60.40.1120">
    <property type="entry name" value="Carboxypeptidase-like, regulatory domain"/>
    <property type="match status" value="1"/>
</dbReference>
<keyword evidence="6" id="KW-0998">Cell outer membrane</keyword>
<evidence type="ECO:0000256" key="2">
    <source>
        <dbReference type="ARBA" id="ARBA00022448"/>
    </source>
</evidence>
<proteinExistence type="predicted"/>
<reference evidence="9" key="1">
    <citation type="submission" date="2022-03" db="EMBL/GenBank/DDBJ databases">
        <authorList>
            <person name="Woo C.Y."/>
        </authorList>
    </citation>
    <scope>NUCLEOTIDE SEQUENCE</scope>
    <source>
        <strain evidence="9">CYS-01</strain>
    </source>
</reference>
<dbReference type="EMBL" id="JALGBH010000002">
    <property type="protein sequence ID" value="MCJ0743801.1"/>
    <property type="molecule type" value="Genomic_DNA"/>
</dbReference>
<feature type="domain" description="TonB-dependent transporter Oar-like beta-barrel" evidence="8">
    <location>
        <begin position="236"/>
        <end position="1047"/>
    </location>
</feature>
<dbReference type="Pfam" id="PF25183">
    <property type="entry name" value="OMP_b-brl_4"/>
    <property type="match status" value="1"/>
</dbReference>
<evidence type="ECO:0000313" key="9">
    <source>
        <dbReference type="EMBL" id="MCJ0743801.1"/>
    </source>
</evidence>
<gene>
    <name evidence="9" type="ORF">MMF97_13865</name>
</gene>
<dbReference type="Gene3D" id="2.40.170.20">
    <property type="entry name" value="TonB-dependent receptor, beta-barrel domain"/>
    <property type="match status" value="1"/>
</dbReference>
<comment type="subcellular location">
    <subcellularLocation>
        <location evidence="1">Cell outer membrane</location>
        <topology evidence="1">Multi-pass membrane protein</topology>
    </subcellularLocation>
</comment>
<evidence type="ECO:0000259" key="8">
    <source>
        <dbReference type="Pfam" id="PF25183"/>
    </source>
</evidence>
<evidence type="ECO:0000256" key="4">
    <source>
        <dbReference type="ARBA" id="ARBA00022692"/>
    </source>
</evidence>
<comment type="caution">
    <text evidence="9">The sequence shown here is derived from an EMBL/GenBank/DDBJ whole genome shotgun (WGS) entry which is preliminary data.</text>
</comment>
<dbReference type="InterPro" id="IPR039426">
    <property type="entry name" value="TonB-dep_rcpt-like"/>
</dbReference>
<keyword evidence="4" id="KW-0812">Transmembrane</keyword>
<dbReference type="InterPro" id="IPR036942">
    <property type="entry name" value="Beta-barrel_TonB_sf"/>
</dbReference>
<evidence type="ECO:0000256" key="6">
    <source>
        <dbReference type="ARBA" id="ARBA00023237"/>
    </source>
</evidence>
<feature type="chain" id="PRO_5045091079" evidence="7">
    <location>
        <begin position="26"/>
        <end position="1113"/>
    </location>
</feature>
<sequence>MKKSLQLKVVSLVLVFVAFCGFAYAQVTTSSMTGTIRDSKETLPGASVKATHTPTGSVYGTITNNSGRFTIGNMRVGGPYVIEVSFVGYKTQKFDNVYLKLGEAFNLDVKLDDNSSILSEVVVLGKNDPIMNSKRNGASTIISRAKIEELPSITRSVNDITRLTPQANGTSIGGGSSRANNFTVDGANFNNQFGIGQNIPANGSPISIDALEEISVNVTPFDVRQTGFTGASINAVTRSGKNTFFGNALYTFRSEKQQGVRVGDNVITNIQALDEKQYGFSLGGPIIKNKLFFFVNFEKKKTVEPGPTKVASANGTENASLNIARPSVAFMDGVSSYLANNYGYQTGPYQGYSNNSNNDKIFARLDWNINTQHKFNIRYSQVESKSPSQISTSTSGSGFNAGDNRQSIYAMSFFNSNYYQEANLYSGTAELNSNFGKFNNSLRASFAHQNDPRSSPGAEFPLVDILDGKYSTTKKLSTLTSFGYEPFTFGNLRDVMTYTINDDLTFATGKHNFTVGAQAEWSKVKNGFQRFGTSYYVFNSWNDFITNQKPINFALTYPLTADGSQAFPSFKFFQLSAYGQDEISFNDKLKVTLGLRLELPTYPDVSEIKTHPLVAAASFNGGETINTGTLPKARLMFSPRIGFNYDILGDRSLQLRGGSGIFTGRIPFVWIVAQSGDAGMLQFTQSISSNYNSTTGAITIPSNMPNFNPNYKEMYPSTLPTAGASVPSSISAMSPDLKFPQQWKSSLGLDAKLPFGFVGTVELIYGKDINAVYARNANLVNPDPLNVSGYPDNRMIYPSGVNRYINKLKTDPVTKNVLIDPTGTSNFDAIVMDNTKGGDYFSSSFQLTKPFGNNWEVTAAYTYSYAKNFGDQSGDQIVNLWSLPYQYGGNSNNPELSYTSNVIPHRVVGSVSYKAEWIKGLKTGMTLFYQGGSQGRYSYYYSNDLNRDGQNNDLIYVPKDRSEITFVQNGAFTPQQQEDAFFNMIESDKYLSSRKGMYAERNGAVAPWRNQFDFRFSQELFGRKIGNVKNSLEIYFDIFNVGNLINSKWGAYTINNNNILSVTNISSLTPGGTTKPTINLNTVSGALISESNRINTSISSTYYMQFGLKYAFN</sequence>
<dbReference type="PANTHER" id="PTHR30069:SF46">
    <property type="entry name" value="OAR PROTEIN"/>
    <property type="match status" value="1"/>
</dbReference>
<organism evidence="9 10">
    <name type="scientific">Pedobacter montanisoli</name>
    <dbReference type="NCBI Taxonomy" id="2923277"/>
    <lineage>
        <taxon>Bacteria</taxon>
        <taxon>Pseudomonadati</taxon>
        <taxon>Bacteroidota</taxon>
        <taxon>Sphingobacteriia</taxon>
        <taxon>Sphingobacteriales</taxon>
        <taxon>Sphingobacteriaceae</taxon>
        <taxon>Pedobacter</taxon>
    </lineage>
</organism>
<feature type="signal peptide" evidence="7">
    <location>
        <begin position="1"/>
        <end position="25"/>
    </location>
</feature>
<keyword evidence="5" id="KW-0472">Membrane</keyword>
<keyword evidence="3" id="KW-1134">Transmembrane beta strand</keyword>
<dbReference type="Pfam" id="PF13620">
    <property type="entry name" value="CarboxypepD_reg"/>
    <property type="match status" value="1"/>
</dbReference>
<evidence type="ECO:0000256" key="7">
    <source>
        <dbReference type="SAM" id="SignalP"/>
    </source>
</evidence>
<evidence type="ECO:0000313" key="10">
    <source>
        <dbReference type="Proteomes" id="UP001165460"/>
    </source>
</evidence>
<protein>
    <submittedName>
        <fullName evidence="9">Carboxypeptidase regulatory-like domain-containing protein</fullName>
    </submittedName>
</protein>
<keyword evidence="10" id="KW-1185">Reference proteome</keyword>
<dbReference type="InterPro" id="IPR057601">
    <property type="entry name" value="Oar-like_b-barrel"/>
</dbReference>
<evidence type="ECO:0000256" key="5">
    <source>
        <dbReference type="ARBA" id="ARBA00023136"/>
    </source>
</evidence>
<dbReference type="InterPro" id="IPR008969">
    <property type="entry name" value="CarboxyPept-like_regulatory"/>
</dbReference>
<dbReference type="Proteomes" id="UP001165460">
    <property type="component" value="Unassembled WGS sequence"/>
</dbReference>
<keyword evidence="7" id="KW-0732">Signal</keyword>
<name>A0ABS9ZZQ3_9SPHI</name>
<evidence type="ECO:0000256" key="1">
    <source>
        <dbReference type="ARBA" id="ARBA00004571"/>
    </source>
</evidence>
<evidence type="ECO:0000256" key="3">
    <source>
        <dbReference type="ARBA" id="ARBA00022452"/>
    </source>
</evidence>
<dbReference type="SUPFAM" id="SSF49464">
    <property type="entry name" value="Carboxypeptidase regulatory domain-like"/>
    <property type="match status" value="1"/>
</dbReference>
<dbReference type="PANTHER" id="PTHR30069">
    <property type="entry name" value="TONB-DEPENDENT OUTER MEMBRANE RECEPTOR"/>
    <property type="match status" value="1"/>
</dbReference>